<dbReference type="AlphaFoldDB" id="A0A6V2TY39"/>
<sequence length="114" mass="12061">MGRALVRCSGGCECGPVEIDAHVRSERVSVTAVQRLAVVHTAAHGGPACALDLRILPTSSSGEHKWKLLGLLLGGNLAGDAWMPPGSIRYDGDTRSFFFPGADEKLPTQTSFGR</sequence>
<evidence type="ECO:0000313" key="3">
    <source>
        <dbReference type="EMBL" id="CAE0572345.1"/>
    </source>
</evidence>
<dbReference type="EMBL" id="HBIR01040174">
    <property type="protein sequence ID" value="CAE0572341.1"/>
    <property type="molecule type" value="Transcribed_RNA"/>
</dbReference>
<reference evidence="3" key="1">
    <citation type="submission" date="2021-01" db="EMBL/GenBank/DDBJ databases">
        <authorList>
            <person name="Corre E."/>
            <person name="Pelletier E."/>
            <person name="Niang G."/>
            <person name="Scheremetjew M."/>
            <person name="Finn R."/>
            <person name="Kale V."/>
            <person name="Holt S."/>
            <person name="Cochrane G."/>
            <person name="Meng A."/>
            <person name="Brown T."/>
            <person name="Cohen L."/>
        </authorList>
    </citation>
    <scope>NUCLEOTIDE SEQUENCE</scope>
    <source>
        <strain evidence="3">379</strain>
    </source>
</reference>
<dbReference type="EMBL" id="HBIR01040173">
    <property type="protein sequence ID" value="CAE0572340.1"/>
    <property type="molecule type" value="Transcribed_RNA"/>
</dbReference>
<gene>
    <name evidence="1" type="ORF">EHUX00137_LOCUS31326</name>
    <name evidence="2" type="ORF">EHUX00137_LOCUS31327</name>
    <name evidence="3" type="ORF">EHUX00137_LOCUS31329</name>
</gene>
<dbReference type="EMBL" id="HBIR01040176">
    <property type="protein sequence ID" value="CAE0572345.1"/>
    <property type="molecule type" value="Transcribed_RNA"/>
</dbReference>
<organism evidence="3">
    <name type="scientific">Emiliania huxleyi</name>
    <name type="common">Coccolithophore</name>
    <name type="synonym">Pontosphaera huxleyi</name>
    <dbReference type="NCBI Taxonomy" id="2903"/>
    <lineage>
        <taxon>Eukaryota</taxon>
        <taxon>Haptista</taxon>
        <taxon>Haptophyta</taxon>
        <taxon>Prymnesiophyceae</taxon>
        <taxon>Isochrysidales</taxon>
        <taxon>Noelaerhabdaceae</taxon>
        <taxon>Emiliania</taxon>
    </lineage>
</organism>
<proteinExistence type="predicted"/>
<evidence type="ECO:0000313" key="2">
    <source>
        <dbReference type="EMBL" id="CAE0572341.1"/>
    </source>
</evidence>
<protein>
    <submittedName>
        <fullName evidence="3">Uncharacterized protein</fullName>
    </submittedName>
</protein>
<name>A0A6V2TY39_EMIHU</name>
<evidence type="ECO:0000313" key="1">
    <source>
        <dbReference type="EMBL" id="CAE0572340.1"/>
    </source>
</evidence>
<accession>A0A6V2TY39</accession>